<dbReference type="KEGG" id="psoj:PHYSODRAFT_295568"/>
<evidence type="ECO:0008006" key="3">
    <source>
        <dbReference type="Google" id="ProtNLM"/>
    </source>
</evidence>
<dbReference type="SUPFAM" id="SSF56219">
    <property type="entry name" value="DNase I-like"/>
    <property type="match status" value="1"/>
</dbReference>
<reference evidence="1 2" key="1">
    <citation type="journal article" date="2006" name="Science">
        <title>Phytophthora genome sequences uncover evolutionary origins and mechanisms of pathogenesis.</title>
        <authorList>
            <person name="Tyler B.M."/>
            <person name="Tripathy S."/>
            <person name="Zhang X."/>
            <person name="Dehal P."/>
            <person name="Jiang R.H."/>
            <person name="Aerts A."/>
            <person name="Arredondo F.D."/>
            <person name="Baxter L."/>
            <person name="Bensasson D."/>
            <person name="Beynon J.L."/>
            <person name="Chapman J."/>
            <person name="Damasceno C.M."/>
            <person name="Dorrance A.E."/>
            <person name="Dou D."/>
            <person name="Dickerman A.W."/>
            <person name="Dubchak I.L."/>
            <person name="Garbelotto M."/>
            <person name="Gijzen M."/>
            <person name="Gordon S.G."/>
            <person name="Govers F."/>
            <person name="Grunwald N.J."/>
            <person name="Huang W."/>
            <person name="Ivors K.L."/>
            <person name="Jones R.W."/>
            <person name="Kamoun S."/>
            <person name="Krampis K."/>
            <person name="Lamour K.H."/>
            <person name="Lee M.K."/>
            <person name="McDonald W.H."/>
            <person name="Medina M."/>
            <person name="Meijer H.J."/>
            <person name="Nordberg E.K."/>
            <person name="Maclean D.J."/>
            <person name="Ospina-Giraldo M.D."/>
            <person name="Morris P.F."/>
            <person name="Phuntumart V."/>
            <person name="Putnam N.H."/>
            <person name="Rash S."/>
            <person name="Rose J.K."/>
            <person name="Sakihama Y."/>
            <person name="Salamov A.A."/>
            <person name="Savidor A."/>
            <person name="Scheuring C.F."/>
            <person name="Smith B.M."/>
            <person name="Sobral B.W."/>
            <person name="Terry A."/>
            <person name="Torto-Alalibo T.A."/>
            <person name="Win J."/>
            <person name="Xu Z."/>
            <person name="Zhang H."/>
            <person name="Grigoriev I.V."/>
            <person name="Rokhsar D.S."/>
            <person name="Boore J.L."/>
        </authorList>
    </citation>
    <scope>NUCLEOTIDE SEQUENCE [LARGE SCALE GENOMIC DNA]</scope>
    <source>
        <strain evidence="1 2">P6497</strain>
    </source>
</reference>
<protein>
    <recommendedName>
        <fullName evidence="3">Endonuclease/exonuclease/phosphatase domain-containing protein</fullName>
    </recommendedName>
</protein>
<dbReference type="AlphaFoldDB" id="G4YSG7"/>
<dbReference type="GeneID" id="20641272"/>
<dbReference type="SMR" id="G4YSG7"/>
<sequence length="357" mass="40689">MPGLTLIGNKRAGILMDSERWQGRLIKQDTKLSPSGRSISVTVRLGRRAELVLAATYLPDTPQANIMTTKQERDWIDTRIELAQQRQQIIIVGGDFNAYPDGGLDRQGPGAQAAGARRQSEYFKQWTEVNGLVSTFKQRHPRTPRFTYSNGGTYTALDNIYINSQHAHQVEQSGIWLYSVNRGDHVGTPFVSLALSQLQETRRHLKGVRSIRHVDTKKKTPEEMMEYTQTLSDMLATGKLSLMDSINVANSSEEAITTWLHESIENVYKCIYSAAKHLWGEKSQARKVIDRAVSKKRTARCHDQFNCEAAWSSWRILCSKLASHRRYPLLRLIESSPPQQPRHSTPHYMYRHIESTL</sequence>
<gene>
    <name evidence="1" type="ORF">PHYSODRAFT_295568</name>
</gene>
<dbReference type="Gene3D" id="3.60.10.10">
    <property type="entry name" value="Endonuclease/exonuclease/phosphatase"/>
    <property type="match status" value="1"/>
</dbReference>
<evidence type="ECO:0000313" key="2">
    <source>
        <dbReference type="Proteomes" id="UP000002640"/>
    </source>
</evidence>
<dbReference type="EMBL" id="JH159152">
    <property type="protein sequence ID" value="EGZ22983.1"/>
    <property type="molecule type" value="Genomic_DNA"/>
</dbReference>
<keyword evidence="2" id="KW-1185">Reference proteome</keyword>
<accession>G4YSG7</accession>
<dbReference type="InterPro" id="IPR036691">
    <property type="entry name" value="Endo/exonu/phosph_ase_sf"/>
</dbReference>
<dbReference type="InParanoid" id="G4YSG7"/>
<proteinExistence type="predicted"/>
<name>G4YSG7_PHYSP</name>
<dbReference type="Proteomes" id="UP000002640">
    <property type="component" value="Unassembled WGS sequence"/>
</dbReference>
<dbReference type="RefSeq" id="XP_009518271.1">
    <property type="nucleotide sequence ID" value="XM_009519976.1"/>
</dbReference>
<evidence type="ECO:0000313" key="1">
    <source>
        <dbReference type="EMBL" id="EGZ22983.1"/>
    </source>
</evidence>
<organism evidence="1 2">
    <name type="scientific">Phytophthora sojae (strain P6497)</name>
    <name type="common">Soybean stem and root rot agent</name>
    <name type="synonym">Phytophthora megasperma f. sp. glycines</name>
    <dbReference type="NCBI Taxonomy" id="1094619"/>
    <lineage>
        <taxon>Eukaryota</taxon>
        <taxon>Sar</taxon>
        <taxon>Stramenopiles</taxon>
        <taxon>Oomycota</taxon>
        <taxon>Peronosporomycetes</taxon>
        <taxon>Peronosporales</taxon>
        <taxon>Peronosporaceae</taxon>
        <taxon>Phytophthora</taxon>
    </lineage>
</organism>